<name>A0A8R7RBI7_TRIUA</name>
<proteinExistence type="predicted"/>
<reference evidence="2" key="1">
    <citation type="journal article" date="2013" name="Nature">
        <title>Draft genome of the wheat A-genome progenitor Triticum urartu.</title>
        <authorList>
            <person name="Ling H.Q."/>
            <person name="Zhao S."/>
            <person name="Liu D."/>
            <person name="Wang J."/>
            <person name="Sun H."/>
            <person name="Zhang C."/>
            <person name="Fan H."/>
            <person name="Li D."/>
            <person name="Dong L."/>
            <person name="Tao Y."/>
            <person name="Gao C."/>
            <person name="Wu H."/>
            <person name="Li Y."/>
            <person name="Cui Y."/>
            <person name="Guo X."/>
            <person name="Zheng S."/>
            <person name="Wang B."/>
            <person name="Yu K."/>
            <person name="Liang Q."/>
            <person name="Yang W."/>
            <person name="Lou X."/>
            <person name="Chen J."/>
            <person name="Feng M."/>
            <person name="Jian J."/>
            <person name="Zhang X."/>
            <person name="Luo G."/>
            <person name="Jiang Y."/>
            <person name="Liu J."/>
            <person name="Wang Z."/>
            <person name="Sha Y."/>
            <person name="Zhang B."/>
            <person name="Wu H."/>
            <person name="Tang D."/>
            <person name="Shen Q."/>
            <person name="Xue P."/>
            <person name="Zou S."/>
            <person name="Wang X."/>
            <person name="Liu X."/>
            <person name="Wang F."/>
            <person name="Yang Y."/>
            <person name="An X."/>
            <person name="Dong Z."/>
            <person name="Zhang K."/>
            <person name="Zhang X."/>
            <person name="Luo M.C."/>
            <person name="Dvorak J."/>
            <person name="Tong Y."/>
            <person name="Wang J."/>
            <person name="Yang H."/>
            <person name="Li Z."/>
            <person name="Wang D."/>
            <person name="Zhang A."/>
            <person name="Wang J."/>
        </authorList>
    </citation>
    <scope>NUCLEOTIDE SEQUENCE</scope>
    <source>
        <strain evidence="2">cv. G1812</strain>
    </source>
</reference>
<sequence length="422" mass="47604">MLLMFTCNDELEKHDQRENNMITYNLKSWLCSMWEADSGSKIRKVLLSEHSSLKRLMILMDAGISHLQTIESAFETEGDEVLVKEDIINAWMCCHEERIRLICTRNISLPLVPPSGLSRLDLSSCIITDGALAVCLDGLTLLRRLSLKEIMTLTTLPSEDILQQLTKLQYLRIKSCWCLRSLGGLRAATCLSTIHLRNCPSLDFTCGSGFLPLSLETLDIRHCVVAADFFNNDLPHLKHLDMSWCRSSSSMLIGHLTSLRRLSLGNLHDLCFLEGLSSLQLGGAKFMHVPNLNMKFISQLRVQDYLYVSSLVMLNHMLSAEGLTVPRTLALAECKERSISFDESADFSSVNCLSFMDCEISSLPDLKCFSCLRTLRIVRCPNISFLPDLPSSLQCIIIRGSKLLQKSCQLPDRESWPKIEHI</sequence>
<dbReference type="EnsemblPlants" id="TuG1812G0700006116.01.T01">
    <property type="protein sequence ID" value="TuG1812G0700006116.01.T01.cds375797"/>
    <property type="gene ID" value="TuG1812G0700006116.01"/>
</dbReference>
<dbReference type="InterPro" id="IPR032675">
    <property type="entry name" value="LRR_dom_sf"/>
</dbReference>
<dbReference type="Proteomes" id="UP000015106">
    <property type="component" value="Chromosome 7"/>
</dbReference>
<reference evidence="1" key="2">
    <citation type="submission" date="2018-03" db="EMBL/GenBank/DDBJ databases">
        <title>The Triticum urartu genome reveals the dynamic nature of wheat genome evolution.</title>
        <authorList>
            <person name="Ling H."/>
            <person name="Ma B."/>
            <person name="Shi X."/>
            <person name="Liu H."/>
            <person name="Dong L."/>
            <person name="Sun H."/>
            <person name="Cao Y."/>
            <person name="Gao Q."/>
            <person name="Zheng S."/>
            <person name="Li Y."/>
            <person name="Yu Y."/>
            <person name="Du H."/>
            <person name="Qi M."/>
            <person name="Li Y."/>
            <person name="Yu H."/>
            <person name="Cui Y."/>
            <person name="Wang N."/>
            <person name="Chen C."/>
            <person name="Wu H."/>
            <person name="Zhao Y."/>
            <person name="Zhang J."/>
            <person name="Li Y."/>
            <person name="Zhou W."/>
            <person name="Zhang B."/>
            <person name="Hu W."/>
            <person name="Eijk M."/>
            <person name="Tang J."/>
            <person name="Witsenboer H."/>
            <person name="Zhao S."/>
            <person name="Li Z."/>
            <person name="Zhang A."/>
            <person name="Wang D."/>
            <person name="Liang C."/>
        </authorList>
    </citation>
    <scope>NUCLEOTIDE SEQUENCE [LARGE SCALE GENOMIC DNA]</scope>
    <source>
        <strain evidence="1">cv. G1812</strain>
    </source>
</reference>
<reference evidence="1" key="3">
    <citation type="submission" date="2022-06" db="UniProtKB">
        <authorList>
            <consortium name="EnsemblPlants"/>
        </authorList>
    </citation>
    <scope>IDENTIFICATION</scope>
</reference>
<dbReference type="Gramene" id="TuG1812G0700006116.01.T01">
    <property type="protein sequence ID" value="TuG1812G0700006116.01.T01.cds375797"/>
    <property type="gene ID" value="TuG1812G0700006116.01"/>
</dbReference>
<accession>A0A8R7RBI7</accession>
<organism evidence="1 2">
    <name type="scientific">Triticum urartu</name>
    <name type="common">Red wild einkorn</name>
    <name type="synonym">Crithodium urartu</name>
    <dbReference type="NCBI Taxonomy" id="4572"/>
    <lineage>
        <taxon>Eukaryota</taxon>
        <taxon>Viridiplantae</taxon>
        <taxon>Streptophyta</taxon>
        <taxon>Embryophyta</taxon>
        <taxon>Tracheophyta</taxon>
        <taxon>Spermatophyta</taxon>
        <taxon>Magnoliopsida</taxon>
        <taxon>Liliopsida</taxon>
        <taxon>Poales</taxon>
        <taxon>Poaceae</taxon>
        <taxon>BOP clade</taxon>
        <taxon>Pooideae</taxon>
        <taxon>Triticodae</taxon>
        <taxon>Triticeae</taxon>
        <taxon>Triticinae</taxon>
        <taxon>Triticum</taxon>
    </lineage>
</organism>
<dbReference type="SUPFAM" id="SSF52058">
    <property type="entry name" value="L domain-like"/>
    <property type="match status" value="1"/>
</dbReference>
<dbReference type="AlphaFoldDB" id="A0A8R7RBI7"/>
<evidence type="ECO:0000313" key="2">
    <source>
        <dbReference type="Proteomes" id="UP000015106"/>
    </source>
</evidence>
<dbReference type="Gene3D" id="3.80.10.10">
    <property type="entry name" value="Ribonuclease Inhibitor"/>
    <property type="match status" value="2"/>
</dbReference>
<keyword evidence="2" id="KW-1185">Reference proteome</keyword>
<protein>
    <submittedName>
        <fullName evidence="1">Uncharacterized protein</fullName>
    </submittedName>
</protein>
<evidence type="ECO:0000313" key="1">
    <source>
        <dbReference type="EnsemblPlants" id="TuG1812G0700006116.01.T01.cds375797"/>
    </source>
</evidence>
<dbReference type="PANTHER" id="PTHR36766:SF60">
    <property type="entry name" value="NB-ARC DOMAIN-CONTAINING PROTEIN"/>
    <property type="match status" value="1"/>
</dbReference>
<dbReference type="PANTHER" id="PTHR36766">
    <property type="entry name" value="PLANT BROAD-SPECTRUM MILDEW RESISTANCE PROTEIN RPW8"/>
    <property type="match status" value="1"/>
</dbReference>